<keyword evidence="2" id="KW-1185">Reference proteome</keyword>
<accession>A0A1Q3AZ26</accession>
<comment type="caution">
    <text evidence="1">The sequence shown here is derived from an EMBL/GenBank/DDBJ whole genome shotgun (WGS) entry which is preliminary data.</text>
</comment>
<protein>
    <recommendedName>
        <fullName evidence="3">RVT_1 domain-containing protein</fullName>
    </recommendedName>
</protein>
<dbReference type="Proteomes" id="UP000187406">
    <property type="component" value="Unassembled WGS sequence"/>
</dbReference>
<sequence>LRCGVSDPIVVGKERQLRIEVGQAARMEEAFFKQKSRIHWLKEGDSNTAYFHRMVKVRQSKNHIVRIRDEAGNWVEWENDISQVAVNYFSKIIGSLDQETCIYNLNGYAKWITSEQTRSLGSPISRQEVKDALWSQNPSKAPGLDGYTGQGSLEPYGGILH</sequence>
<evidence type="ECO:0000313" key="1">
    <source>
        <dbReference type="EMBL" id="GAV60987.1"/>
    </source>
</evidence>
<dbReference type="OrthoDB" id="1938551at2759"/>
<reference evidence="2" key="1">
    <citation type="submission" date="2016-04" db="EMBL/GenBank/DDBJ databases">
        <title>Cephalotus genome sequencing.</title>
        <authorList>
            <person name="Fukushima K."/>
            <person name="Hasebe M."/>
            <person name="Fang X."/>
        </authorList>
    </citation>
    <scope>NUCLEOTIDE SEQUENCE [LARGE SCALE GENOMIC DNA]</scope>
    <source>
        <strain evidence="2">cv. St1</strain>
    </source>
</reference>
<gene>
    <name evidence="1" type="ORF">CFOL_v3_04515</name>
</gene>
<dbReference type="AlphaFoldDB" id="A0A1Q3AZ26"/>
<dbReference type="EMBL" id="BDDD01000180">
    <property type="protein sequence ID" value="GAV60987.1"/>
    <property type="molecule type" value="Genomic_DNA"/>
</dbReference>
<evidence type="ECO:0008006" key="3">
    <source>
        <dbReference type="Google" id="ProtNLM"/>
    </source>
</evidence>
<evidence type="ECO:0000313" key="2">
    <source>
        <dbReference type="Proteomes" id="UP000187406"/>
    </source>
</evidence>
<dbReference type="STRING" id="3775.A0A1Q3AZ26"/>
<organism evidence="1 2">
    <name type="scientific">Cephalotus follicularis</name>
    <name type="common">Albany pitcher plant</name>
    <dbReference type="NCBI Taxonomy" id="3775"/>
    <lineage>
        <taxon>Eukaryota</taxon>
        <taxon>Viridiplantae</taxon>
        <taxon>Streptophyta</taxon>
        <taxon>Embryophyta</taxon>
        <taxon>Tracheophyta</taxon>
        <taxon>Spermatophyta</taxon>
        <taxon>Magnoliopsida</taxon>
        <taxon>eudicotyledons</taxon>
        <taxon>Gunneridae</taxon>
        <taxon>Pentapetalae</taxon>
        <taxon>rosids</taxon>
        <taxon>fabids</taxon>
        <taxon>Oxalidales</taxon>
        <taxon>Cephalotaceae</taxon>
        <taxon>Cephalotus</taxon>
    </lineage>
</organism>
<feature type="non-terminal residue" evidence="1">
    <location>
        <position position="1"/>
    </location>
</feature>
<name>A0A1Q3AZ26_CEPFO</name>
<dbReference type="InParanoid" id="A0A1Q3AZ26"/>
<proteinExistence type="predicted"/>